<protein>
    <submittedName>
        <fullName evidence="1">Uncharacterized protein</fullName>
    </submittedName>
</protein>
<name>A0A8X7CFY4_9ARAC</name>
<dbReference type="EMBL" id="BMAV01015500">
    <property type="protein sequence ID" value="GFY65031.1"/>
    <property type="molecule type" value="Genomic_DNA"/>
</dbReference>
<dbReference type="AlphaFoldDB" id="A0A8X7CFY4"/>
<proteinExistence type="predicted"/>
<evidence type="ECO:0000313" key="1">
    <source>
        <dbReference type="EMBL" id="GFY65031.1"/>
    </source>
</evidence>
<reference evidence="1" key="1">
    <citation type="submission" date="2020-08" db="EMBL/GenBank/DDBJ databases">
        <title>Multicomponent nature underlies the extraordinary mechanical properties of spider dragline silk.</title>
        <authorList>
            <person name="Kono N."/>
            <person name="Nakamura H."/>
            <person name="Mori M."/>
            <person name="Yoshida Y."/>
            <person name="Ohtoshi R."/>
            <person name="Malay A.D."/>
            <person name="Moran D.A.P."/>
            <person name="Tomita M."/>
            <person name="Numata K."/>
            <person name="Arakawa K."/>
        </authorList>
    </citation>
    <scope>NUCLEOTIDE SEQUENCE</scope>
</reference>
<accession>A0A8X7CFY4</accession>
<dbReference type="Proteomes" id="UP000886998">
    <property type="component" value="Unassembled WGS sequence"/>
</dbReference>
<keyword evidence="2" id="KW-1185">Reference proteome</keyword>
<organism evidence="1 2">
    <name type="scientific">Trichonephila inaurata madagascariensis</name>
    <dbReference type="NCBI Taxonomy" id="2747483"/>
    <lineage>
        <taxon>Eukaryota</taxon>
        <taxon>Metazoa</taxon>
        <taxon>Ecdysozoa</taxon>
        <taxon>Arthropoda</taxon>
        <taxon>Chelicerata</taxon>
        <taxon>Arachnida</taxon>
        <taxon>Araneae</taxon>
        <taxon>Araneomorphae</taxon>
        <taxon>Entelegynae</taxon>
        <taxon>Araneoidea</taxon>
        <taxon>Nephilidae</taxon>
        <taxon>Trichonephila</taxon>
        <taxon>Trichonephila inaurata</taxon>
    </lineage>
</organism>
<gene>
    <name evidence="1" type="ORF">TNIN_393651</name>
</gene>
<comment type="caution">
    <text evidence="1">The sequence shown here is derived from an EMBL/GenBank/DDBJ whole genome shotgun (WGS) entry which is preliminary data.</text>
</comment>
<evidence type="ECO:0000313" key="2">
    <source>
        <dbReference type="Proteomes" id="UP000886998"/>
    </source>
</evidence>
<sequence>MEECCHWLKKLDFYLMIRGEYFISFLPSLEANGGISRSRLPRTGPLRFTSFHDGSFKEPAERHERRRAVSLIGNEWLQLDVGKLPENFHHPVKVHVRHCRTVA</sequence>